<feature type="region of interest" description="Disordered" evidence="7">
    <location>
        <begin position="245"/>
        <end position="270"/>
    </location>
</feature>
<comment type="similarity">
    <text evidence="1 6">Belongs to the inositol phosphokinase (IPK) family.</text>
</comment>
<organism evidence="8 9">
    <name type="scientific">Scylla paramamosain</name>
    <name type="common">Mud crab</name>
    <dbReference type="NCBI Taxonomy" id="85552"/>
    <lineage>
        <taxon>Eukaryota</taxon>
        <taxon>Metazoa</taxon>
        <taxon>Ecdysozoa</taxon>
        <taxon>Arthropoda</taxon>
        <taxon>Crustacea</taxon>
        <taxon>Multicrustacea</taxon>
        <taxon>Malacostraca</taxon>
        <taxon>Eumalacostraca</taxon>
        <taxon>Eucarida</taxon>
        <taxon>Decapoda</taxon>
        <taxon>Pleocyemata</taxon>
        <taxon>Brachyura</taxon>
        <taxon>Eubrachyura</taxon>
        <taxon>Portunoidea</taxon>
        <taxon>Portunidae</taxon>
        <taxon>Portuninae</taxon>
        <taxon>Scylla</taxon>
    </lineage>
</organism>
<feature type="region of interest" description="Disordered" evidence="7">
    <location>
        <begin position="867"/>
        <end position="915"/>
    </location>
</feature>
<dbReference type="AlphaFoldDB" id="A0AAW0V4N5"/>
<feature type="compositionally biased region" description="Low complexity" evidence="7">
    <location>
        <begin position="930"/>
        <end position="944"/>
    </location>
</feature>
<dbReference type="GO" id="GO:0005634">
    <property type="term" value="C:nucleus"/>
    <property type="evidence" value="ECO:0007669"/>
    <property type="project" value="TreeGrafter"/>
</dbReference>
<evidence type="ECO:0000256" key="1">
    <source>
        <dbReference type="ARBA" id="ARBA00007374"/>
    </source>
</evidence>
<feature type="region of interest" description="Disordered" evidence="7">
    <location>
        <begin position="319"/>
        <end position="364"/>
    </location>
</feature>
<evidence type="ECO:0000313" key="8">
    <source>
        <dbReference type="EMBL" id="KAK8406989.1"/>
    </source>
</evidence>
<feature type="compositionally biased region" description="Basic and acidic residues" evidence="7">
    <location>
        <begin position="72"/>
        <end position="91"/>
    </location>
</feature>
<keyword evidence="2 6" id="KW-0808">Transferase</keyword>
<feature type="region of interest" description="Disordered" evidence="7">
    <location>
        <begin position="1"/>
        <end position="58"/>
    </location>
</feature>
<dbReference type="SUPFAM" id="SSF56104">
    <property type="entry name" value="SAICAR synthase-like"/>
    <property type="match status" value="1"/>
</dbReference>
<keyword evidence="4 6" id="KW-0418">Kinase</keyword>
<gene>
    <name evidence="8" type="ORF">O3P69_007497</name>
</gene>
<dbReference type="GO" id="GO:0005524">
    <property type="term" value="F:ATP binding"/>
    <property type="evidence" value="ECO:0007669"/>
    <property type="project" value="UniProtKB-KW"/>
</dbReference>
<dbReference type="GO" id="GO:0005737">
    <property type="term" value="C:cytoplasm"/>
    <property type="evidence" value="ECO:0007669"/>
    <property type="project" value="TreeGrafter"/>
</dbReference>
<protein>
    <recommendedName>
        <fullName evidence="6">Kinase</fullName>
        <ecNumber evidence="6">2.7.-.-</ecNumber>
    </recommendedName>
</protein>
<dbReference type="EC" id="2.7.-.-" evidence="6"/>
<evidence type="ECO:0000256" key="3">
    <source>
        <dbReference type="ARBA" id="ARBA00022741"/>
    </source>
</evidence>
<reference evidence="8 9" key="1">
    <citation type="submission" date="2023-03" db="EMBL/GenBank/DDBJ databases">
        <title>High-quality genome of Scylla paramamosain provides insights in environmental adaptation.</title>
        <authorList>
            <person name="Zhang L."/>
        </authorList>
    </citation>
    <scope>NUCLEOTIDE SEQUENCE [LARGE SCALE GENOMIC DNA]</scope>
    <source>
        <strain evidence="8">LZ_2023a</strain>
        <tissue evidence="8">Muscle</tissue>
    </source>
</reference>
<feature type="compositionally biased region" description="Acidic residues" evidence="7">
    <location>
        <begin position="346"/>
        <end position="364"/>
    </location>
</feature>
<dbReference type="Pfam" id="PF03770">
    <property type="entry name" value="IPK"/>
    <property type="match status" value="1"/>
</dbReference>
<feature type="compositionally biased region" description="Polar residues" evidence="7">
    <location>
        <begin position="142"/>
        <end position="161"/>
    </location>
</feature>
<feature type="region of interest" description="Disordered" evidence="7">
    <location>
        <begin position="72"/>
        <end position="122"/>
    </location>
</feature>
<dbReference type="FunFam" id="3.30.470.160:FF:000001">
    <property type="entry name" value="Kinase"/>
    <property type="match status" value="1"/>
</dbReference>
<feature type="region of interest" description="Disordered" evidence="7">
    <location>
        <begin position="142"/>
        <end position="192"/>
    </location>
</feature>
<name>A0AAW0V4N5_SCYPA</name>
<evidence type="ECO:0000256" key="4">
    <source>
        <dbReference type="ARBA" id="ARBA00022777"/>
    </source>
</evidence>
<dbReference type="PANTHER" id="PTHR12400">
    <property type="entry name" value="INOSITOL POLYPHOSPHATE KINASE"/>
    <property type="match status" value="1"/>
</dbReference>
<dbReference type="InterPro" id="IPR038286">
    <property type="entry name" value="IPK_sf"/>
</dbReference>
<dbReference type="GO" id="GO:0046854">
    <property type="term" value="P:phosphatidylinositol phosphate biosynthetic process"/>
    <property type="evidence" value="ECO:0007669"/>
    <property type="project" value="TreeGrafter"/>
</dbReference>
<evidence type="ECO:0000256" key="5">
    <source>
        <dbReference type="ARBA" id="ARBA00022840"/>
    </source>
</evidence>
<dbReference type="InterPro" id="IPR005522">
    <property type="entry name" value="IPK"/>
</dbReference>
<feature type="compositionally biased region" description="Low complexity" evidence="7">
    <location>
        <begin position="874"/>
        <end position="888"/>
    </location>
</feature>
<evidence type="ECO:0000256" key="6">
    <source>
        <dbReference type="RuleBase" id="RU363090"/>
    </source>
</evidence>
<dbReference type="Gene3D" id="3.30.470.160">
    <property type="entry name" value="Inositol polyphosphate kinase"/>
    <property type="match status" value="1"/>
</dbReference>
<evidence type="ECO:0000256" key="2">
    <source>
        <dbReference type="ARBA" id="ARBA00022679"/>
    </source>
</evidence>
<feature type="compositionally biased region" description="Basic residues" evidence="7">
    <location>
        <begin position="947"/>
        <end position="956"/>
    </location>
</feature>
<feature type="region of interest" description="Disordered" evidence="7">
    <location>
        <begin position="930"/>
        <end position="976"/>
    </location>
</feature>
<sequence>MAEEGVHSEWQGGCQHGRREAAAHAPDTDLCHVRMSRAGWPPSGAARPPALVPPPTADSIAYRRYLRYLPEYRARRREEEPRGAQKSGEQRQDDDDDEGEEKDCGEKSVEGEKEGGDGAILVSPDVSVSSLVQQYTNMLHARNTSSDAPYNFSRSCSNLPTQCRRPSASLSGGTPPDGEQPRKGSLHCRSGAPNQVRCRSLSLPWPSESSWRWHSEPGLACQDQASGVAVSDAAPPHAASLANLDSATSDEGCPGDDVSTGPSPLPSPDCSVAHRLSGLITPFRSLSPASSVGSHLGSVEDLPLVRSMSAGHVLDSLRRSHSADSAVEVEDEATSPMGSPLNDDPGVAEDSCEVPDEPGEGEDEGQVFCECPATNFAEVNGDGDDKSDEHRVTLRLKSGDGRRSGFSERRRGEVNGDALLRLMRGCGVVGCGQRQQAREGGVLRTPSVVISDYSGDTVSLTVALASSDFSLSHLDGLQHSASSPSLIPPADDFSSRKVSSCSSCSSVSTVDFTTPLTFTPLLRRTHSPVEESHNRISTTSTYSYLSNSEDEVEHVLTRPQTPRKPSNWRKVRNIVQWTPFIQTYKKHKYPWVQLAGHQGNFRAGLKQGTILKKLCPPEEKALEAIMKDVLRPYVPRYSGVVEGADGEKYLQMEDLLSSYSLPCVMDIKMGVRTYLEDELAKAREKPKLRKDMYEKMIQIDPKAPTEAENRAKAVTKPRYMVWRETISSTATLGFRIEGVRRGDGTSSKDFKTTRTREQVLACLTSFLQGYPHVVSRYVQQLKSIKVTLEGSSFFKTHELIGSSLLFVHNDSSALVRMIDFAKTVPLPQGVAITHRSPWSEGTHEDGYLLGLENLIDIFTALEKVPLPTPNGTITTSKPATAATDTAAPASPPAPVTVPTPAPAPSPQQLPDGGGDEVKVVTAELTPLTISSVSTTTTTTSTTSTSEHHHRPLHLLHHPPNPPPIAPVSAPTPAPPT</sequence>
<feature type="compositionally biased region" description="Basic and acidic residues" evidence="7">
    <location>
        <begin position="102"/>
        <end position="116"/>
    </location>
</feature>
<dbReference type="GO" id="GO:0032958">
    <property type="term" value="P:inositol phosphate biosynthetic process"/>
    <property type="evidence" value="ECO:0007669"/>
    <property type="project" value="InterPro"/>
</dbReference>
<evidence type="ECO:0000256" key="7">
    <source>
        <dbReference type="SAM" id="MobiDB-lite"/>
    </source>
</evidence>
<dbReference type="Proteomes" id="UP001487740">
    <property type="component" value="Unassembled WGS sequence"/>
</dbReference>
<feature type="compositionally biased region" description="Pro residues" evidence="7">
    <location>
        <begin position="889"/>
        <end position="907"/>
    </location>
</feature>
<dbReference type="PANTHER" id="PTHR12400:SF97">
    <property type="entry name" value="KINASE"/>
    <property type="match status" value="1"/>
</dbReference>
<dbReference type="GO" id="GO:0000828">
    <property type="term" value="F:inositol hexakisphosphate kinase activity"/>
    <property type="evidence" value="ECO:0007669"/>
    <property type="project" value="TreeGrafter"/>
</dbReference>
<accession>A0AAW0V4N5</accession>
<comment type="caution">
    <text evidence="8">The sequence shown here is derived from an EMBL/GenBank/DDBJ whole genome shotgun (WGS) entry which is preliminary data.</text>
</comment>
<keyword evidence="3" id="KW-0547">Nucleotide-binding</keyword>
<feature type="compositionally biased region" description="Basic and acidic residues" evidence="7">
    <location>
        <begin position="17"/>
        <end position="32"/>
    </location>
</feature>
<proteinExistence type="inferred from homology"/>
<evidence type="ECO:0000313" key="9">
    <source>
        <dbReference type="Proteomes" id="UP001487740"/>
    </source>
</evidence>
<feature type="compositionally biased region" description="Pro residues" evidence="7">
    <location>
        <begin position="958"/>
        <end position="976"/>
    </location>
</feature>
<dbReference type="EMBL" id="JARAKH010000002">
    <property type="protein sequence ID" value="KAK8406989.1"/>
    <property type="molecule type" value="Genomic_DNA"/>
</dbReference>
<keyword evidence="9" id="KW-1185">Reference proteome</keyword>
<keyword evidence="5" id="KW-0067">ATP-binding</keyword>
<feature type="compositionally biased region" description="Acidic residues" evidence="7">
    <location>
        <begin position="92"/>
        <end position="101"/>
    </location>
</feature>